<evidence type="ECO:0008006" key="3">
    <source>
        <dbReference type="Google" id="ProtNLM"/>
    </source>
</evidence>
<dbReference type="EMBL" id="JARVKF010000429">
    <property type="protein sequence ID" value="KAK9414107.1"/>
    <property type="molecule type" value="Genomic_DNA"/>
</dbReference>
<organism evidence="1 2">
    <name type="scientific">Seiridium unicorne</name>
    <dbReference type="NCBI Taxonomy" id="138068"/>
    <lineage>
        <taxon>Eukaryota</taxon>
        <taxon>Fungi</taxon>
        <taxon>Dikarya</taxon>
        <taxon>Ascomycota</taxon>
        <taxon>Pezizomycotina</taxon>
        <taxon>Sordariomycetes</taxon>
        <taxon>Xylariomycetidae</taxon>
        <taxon>Amphisphaeriales</taxon>
        <taxon>Sporocadaceae</taxon>
        <taxon>Seiridium</taxon>
    </lineage>
</organism>
<protein>
    <recommendedName>
        <fullName evidence="3">F-box domain-containing protein</fullName>
    </recommendedName>
</protein>
<evidence type="ECO:0000313" key="1">
    <source>
        <dbReference type="EMBL" id="KAK9414107.1"/>
    </source>
</evidence>
<dbReference type="Proteomes" id="UP001408356">
    <property type="component" value="Unassembled WGS sequence"/>
</dbReference>
<keyword evidence="2" id="KW-1185">Reference proteome</keyword>
<reference evidence="1 2" key="1">
    <citation type="journal article" date="2024" name="J. Plant Pathol.">
        <title>Sequence and assembly of the genome of Seiridium unicorne, isolate CBS 538.82, causal agent of cypress canker disease.</title>
        <authorList>
            <person name="Scali E."/>
            <person name="Rocca G.D."/>
            <person name="Danti R."/>
            <person name="Garbelotto M."/>
            <person name="Barberini S."/>
            <person name="Baroncelli R."/>
            <person name="Emiliani G."/>
        </authorList>
    </citation>
    <scope>NUCLEOTIDE SEQUENCE [LARGE SCALE GENOMIC DNA]</scope>
    <source>
        <strain evidence="1 2">BM-138-508</strain>
    </source>
</reference>
<gene>
    <name evidence="1" type="ORF">SUNI508_02206</name>
</gene>
<sequence length="612" mass="70305">MTEIVQDAPILNLPMELILEIVKHLNFPIEVYRFERTCRAIWSFTGLNAVIKKDIELQRHIHAGEMKHILSQPRYARHLPMDHWKLEGAFVPTNRGFRNVKCPYARRRYSPLPIILRMIYKENSRLDLILRILRLYGGQHIELLNGNWGHDQPTALTAAVHCRRPEVVYELVKMGCDIRGVTSYVRPVLTGPDWAQDPLTVALDKRNRQDDIAQYLLHNNFVANESHVLSASANLMPGALTQMLRQPWLQQSPRRDQIIDDAVTRAFIAEVVPNRRFPSARLSKVTFQEHEKEATMKAFLDSGVPPNRHMISFYLRRQGHSVECNIEEAKRLFSHQAELGMVGAEEASMFRRCFTDAYFEFFKFLYDEYPWTFAFDREPTWTAAETMLNWIPTQASGDDSISSVTNTLLLNWVMGMNPNIATRHFVSAAALGNIQFIDMLIEVSAGDVKKLINAPIYYNSLSHQDSALSIALNGMWRSANLPCAVKLLHRGAEKSSIPENRFPELSNIARYFSINLETKYLINDRDPESYLKALGKVEADLADIESQLVGKTILAIDPKQDKIFRSGKEMHKPDRTFSKQEVQQAQILAAIRVLFGENVMSQLRPLFRDMRR</sequence>
<proteinExistence type="predicted"/>
<accession>A0ABR2UHJ9</accession>
<comment type="caution">
    <text evidence="1">The sequence shown here is derived from an EMBL/GenBank/DDBJ whole genome shotgun (WGS) entry which is preliminary data.</text>
</comment>
<name>A0ABR2UHJ9_9PEZI</name>
<evidence type="ECO:0000313" key="2">
    <source>
        <dbReference type="Proteomes" id="UP001408356"/>
    </source>
</evidence>